<dbReference type="Proteomes" id="UP000004358">
    <property type="component" value="Unassembled WGS sequence"/>
</dbReference>
<dbReference type="STRING" id="314230.DSM3645_00825"/>
<organism evidence="1 2">
    <name type="scientific">Blastopirellula marina DSM 3645</name>
    <dbReference type="NCBI Taxonomy" id="314230"/>
    <lineage>
        <taxon>Bacteria</taxon>
        <taxon>Pseudomonadati</taxon>
        <taxon>Planctomycetota</taxon>
        <taxon>Planctomycetia</taxon>
        <taxon>Pirellulales</taxon>
        <taxon>Pirellulaceae</taxon>
        <taxon>Blastopirellula</taxon>
    </lineage>
</organism>
<dbReference type="EMBL" id="AANZ01000002">
    <property type="protein sequence ID" value="EAQ82213.1"/>
    <property type="molecule type" value="Genomic_DNA"/>
</dbReference>
<evidence type="ECO:0000313" key="1">
    <source>
        <dbReference type="EMBL" id="EAQ82213.1"/>
    </source>
</evidence>
<accession>A3ZMP0</accession>
<gene>
    <name evidence="1" type="ORF">DSM3645_00825</name>
</gene>
<evidence type="ECO:0000313" key="2">
    <source>
        <dbReference type="Proteomes" id="UP000004358"/>
    </source>
</evidence>
<proteinExistence type="predicted"/>
<dbReference type="HOGENOM" id="CLU_2951057_0_0_0"/>
<sequence>MLYEEPHDGALFVGRGRQLLFLAAFRSGFSLKISRTALAAVSDRKALLSTEELETRNRG</sequence>
<name>A3ZMP0_9BACT</name>
<reference evidence="1 2" key="1">
    <citation type="submission" date="2006-02" db="EMBL/GenBank/DDBJ databases">
        <authorList>
            <person name="Amann R."/>
            <person name="Ferriera S."/>
            <person name="Johnson J."/>
            <person name="Kravitz S."/>
            <person name="Halpern A."/>
            <person name="Remington K."/>
            <person name="Beeson K."/>
            <person name="Tran B."/>
            <person name="Rogers Y.-H."/>
            <person name="Friedman R."/>
            <person name="Venter J.C."/>
        </authorList>
    </citation>
    <scope>NUCLEOTIDE SEQUENCE [LARGE SCALE GENOMIC DNA]</scope>
    <source>
        <strain evidence="1 2">DSM 3645</strain>
    </source>
</reference>
<dbReference type="AlphaFoldDB" id="A3ZMP0"/>
<comment type="caution">
    <text evidence="1">The sequence shown here is derived from an EMBL/GenBank/DDBJ whole genome shotgun (WGS) entry which is preliminary data.</text>
</comment>
<protein>
    <submittedName>
        <fullName evidence="1">Uncharacterized protein</fullName>
    </submittedName>
</protein>